<dbReference type="GO" id="GO:0004370">
    <property type="term" value="F:glycerol kinase activity"/>
    <property type="evidence" value="ECO:0007669"/>
    <property type="project" value="UniProtKB-EC"/>
</dbReference>
<dbReference type="Pfam" id="PF00370">
    <property type="entry name" value="FGGY_N"/>
    <property type="match status" value="1"/>
</dbReference>
<dbReference type="PANTHER" id="PTHR10196:SF75">
    <property type="entry name" value="GLYCEROL KINASE"/>
    <property type="match status" value="1"/>
</dbReference>
<keyword evidence="11" id="KW-1133">Transmembrane helix</keyword>
<dbReference type="PIRSF" id="PIRSF000538">
    <property type="entry name" value="GlpK"/>
    <property type="match status" value="1"/>
</dbReference>
<sequence>MPSRFIERSNEPLIGAIDQGTTSSRFLIFNTNGDLIASHQLPFTQLYPRPGWHEHGPEELVSSVEQCIEGAVETLERLGPYSCDLIKSIGIANQRETTVVWDLQTGKALHNAIVWTDVRTQHIVSELKCRPGADELASRCGVPLSTYPSATKLLWLLENVPEVSSAYERGTLAFGTVDSWLTYKLNGGVYRNVHVTDPTNASRTMFMDLETRQYDDFLLNWFGIDRTRVNLPFILRSSDAEGYGSLFGTSLRGAKITGCLGDQSAALLGQNGFVTGRAKNTYGTGCFLLCNVGHKPVSSARGLLSTVAFDFGEGKAMYALEGSVAAAGSTIEFLKNNLGLIGSPGEVTKLAETVEDNGGVVFVTAFSGLFAPYWIDDARGTIFGMTAFTKKGHIARAALEATCYQTKAILDAMTEDSGSALKDLAVDGDMIGIPVKRPMTLEATALGAAIAAGMAVGIWSGFEDLQKLEKRLAVFQPKITAEEASTRFSRWEKAVKMSRGWLD</sequence>
<dbReference type="InterPro" id="IPR043129">
    <property type="entry name" value="ATPase_NBD"/>
</dbReference>
<dbReference type="InterPro" id="IPR018484">
    <property type="entry name" value="FGGY_N"/>
</dbReference>
<dbReference type="VEuPathDB" id="FungiDB:SAPIO_CDS4247"/>
<dbReference type="FunFam" id="3.30.420.40:FF:000086">
    <property type="entry name" value="Glycerol kinase"/>
    <property type="match status" value="1"/>
</dbReference>
<dbReference type="InterPro" id="IPR005999">
    <property type="entry name" value="Glycerol_kin"/>
</dbReference>
<accession>A0A084G8I3</accession>
<evidence type="ECO:0000256" key="7">
    <source>
        <dbReference type="ARBA" id="ARBA00022798"/>
    </source>
</evidence>
<comment type="pathway">
    <text evidence="1">Polyol metabolism; glycerol degradation via glycerol kinase pathway; sn-glycerol 3-phosphate from glycerol: step 1/1.</text>
</comment>
<evidence type="ECO:0000256" key="8">
    <source>
        <dbReference type="ARBA" id="ARBA00022840"/>
    </source>
</evidence>
<evidence type="ECO:0000259" key="13">
    <source>
        <dbReference type="Pfam" id="PF02782"/>
    </source>
</evidence>
<proteinExistence type="inferred from homology"/>
<evidence type="ECO:0000256" key="11">
    <source>
        <dbReference type="SAM" id="Phobius"/>
    </source>
</evidence>
<dbReference type="HOGENOM" id="CLU_009281_2_2_1"/>
<keyword evidence="11" id="KW-0472">Membrane</keyword>
<dbReference type="GO" id="GO:0046167">
    <property type="term" value="P:glycerol-3-phosphate biosynthetic process"/>
    <property type="evidence" value="ECO:0007669"/>
    <property type="project" value="TreeGrafter"/>
</dbReference>
<dbReference type="Proteomes" id="UP000028545">
    <property type="component" value="Unassembled WGS sequence"/>
</dbReference>
<dbReference type="NCBIfam" id="NF000756">
    <property type="entry name" value="PRK00047.1"/>
    <property type="match status" value="1"/>
</dbReference>
<comment type="caution">
    <text evidence="14">The sequence shown here is derived from an EMBL/GenBank/DDBJ whole genome shotgun (WGS) entry which is preliminary data.</text>
</comment>
<dbReference type="InterPro" id="IPR000577">
    <property type="entry name" value="Carb_kinase_FGGY"/>
</dbReference>
<dbReference type="PANTHER" id="PTHR10196">
    <property type="entry name" value="SUGAR KINASE"/>
    <property type="match status" value="1"/>
</dbReference>
<dbReference type="AlphaFoldDB" id="A0A084G8I3"/>
<evidence type="ECO:0000256" key="4">
    <source>
        <dbReference type="ARBA" id="ARBA00022679"/>
    </source>
</evidence>
<evidence type="ECO:0000256" key="1">
    <source>
        <dbReference type="ARBA" id="ARBA00005190"/>
    </source>
</evidence>
<dbReference type="RefSeq" id="XP_016643444.1">
    <property type="nucleotide sequence ID" value="XM_016786842.1"/>
</dbReference>
<organism evidence="14 15">
    <name type="scientific">Pseudallescheria apiosperma</name>
    <name type="common">Scedosporium apiospermum</name>
    <dbReference type="NCBI Taxonomy" id="563466"/>
    <lineage>
        <taxon>Eukaryota</taxon>
        <taxon>Fungi</taxon>
        <taxon>Dikarya</taxon>
        <taxon>Ascomycota</taxon>
        <taxon>Pezizomycotina</taxon>
        <taxon>Sordariomycetes</taxon>
        <taxon>Hypocreomycetidae</taxon>
        <taxon>Microascales</taxon>
        <taxon>Microascaceae</taxon>
        <taxon>Scedosporium</taxon>
    </lineage>
</organism>
<keyword evidence="11" id="KW-0812">Transmembrane</keyword>
<dbReference type="OrthoDB" id="5422795at2759"/>
<dbReference type="UniPathway" id="UPA00618">
    <property type="reaction ID" value="UER00672"/>
</dbReference>
<reference evidence="14 15" key="1">
    <citation type="journal article" date="2014" name="Genome Announc.">
        <title>Draft genome sequence of the pathogenic fungus Scedosporium apiospermum.</title>
        <authorList>
            <person name="Vandeputte P."/>
            <person name="Ghamrawi S."/>
            <person name="Rechenmann M."/>
            <person name="Iltis A."/>
            <person name="Giraud S."/>
            <person name="Fleury M."/>
            <person name="Thornton C."/>
            <person name="Delhaes L."/>
            <person name="Meyer W."/>
            <person name="Papon N."/>
            <person name="Bouchara J.P."/>
        </authorList>
    </citation>
    <scope>NUCLEOTIDE SEQUENCE [LARGE SCALE GENOMIC DNA]</scope>
    <source>
        <strain evidence="14 15">IHEM 14462</strain>
    </source>
</reference>
<feature type="domain" description="Carbohydrate kinase FGGY N-terminal" evidence="12">
    <location>
        <begin position="14"/>
        <end position="269"/>
    </location>
</feature>
<feature type="domain" description="Carbohydrate kinase FGGY C-terminal" evidence="13">
    <location>
        <begin position="279"/>
        <end position="455"/>
    </location>
</feature>
<dbReference type="KEGG" id="sapo:SAPIO_CDS4247"/>
<evidence type="ECO:0000256" key="6">
    <source>
        <dbReference type="ARBA" id="ARBA00022777"/>
    </source>
</evidence>
<evidence type="ECO:0000256" key="10">
    <source>
        <dbReference type="RuleBase" id="RU003733"/>
    </source>
</evidence>
<dbReference type="Pfam" id="PF02782">
    <property type="entry name" value="FGGY_C"/>
    <property type="match status" value="1"/>
</dbReference>
<dbReference type="GO" id="GO:0019563">
    <property type="term" value="P:glycerol catabolic process"/>
    <property type="evidence" value="ECO:0007669"/>
    <property type="project" value="UniProtKB-UniPathway"/>
</dbReference>
<dbReference type="GO" id="GO:0005524">
    <property type="term" value="F:ATP binding"/>
    <property type="evidence" value="ECO:0007669"/>
    <property type="project" value="UniProtKB-KW"/>
</dbReference>
<keyword evidence="15" id="KW-1185">Reference proteome</keyword>
<name>A0A084G8I3_PSEDA</name>
<dbReference type="GO" id="GO:0006641">
    <property type="term" value="P:triglyceride metabolic process"/>
    <property type="evidence" value="ECO:0007669"/>
    <property type="project" value="TreeGrafter"/>
</dbReference>
<dbReference type="OMA" id="HKTDATN"/>
<dbReference type="NCBIfam" id="TIGR01311">
    <property type="entry name" value="glycerol_kin"/>
    <property type="match status" value="1"/>
</dbReference>
<evidence type="ECO:0000256" key="2">
    <source>
        <dbReference type="ARBA" id="ARBA00009156"/>
    </source>
</evidence>
<dbReference type="PROSITE" id="PS00445">
    <property type="entry name" value="FGGY_KINASES_2"/>
    <property type="match status" value="1"/>
</dbReference>
<gene>
    <name evidence="14" type="ORF">SAPIO_CDS4247</name>
</gene>
<dbReference type="Gene3D" id="3.30.420.40">
    <property type="match status" value="2"/>
</dbReference>
<feature type="transmembrane region" description="Helical" evidence="11">
    <location>
        <begin position="443"/>
        <end position="462"/>
    </location>
</feature>
<evidence type="ECO:0000313" key="15">
    <source>
        <dbReference type="Proteomes" id="UP000028545"/>
    </source>
</evidence>
<dbReference type="EMBL" id="JOWA01000091">
    <property type="protein sequence ID" value="KEZ43645.1"/>
    <property type="molecule type" value="Genomic_DNA"/>
</dbReference>
<dbReference type="GeneID" id="27723319"/>
<keyword evidence="4 10" id="KW-0808">Transferase</keyword>
<evidence type="ECO:0000313" key="14">
    <source>
        <dbReference type="EMBL" id="KEZ43645.1"/>
    </source>
</evidence>
<keyword evidence="7" id="KW-0319">Glycerol metabolism</keyword>
<dbReference type="InterPro" id="IPR018483">
    <property type="entry name" value="Carb_kinase_FGGY_CS"/>
</dbReference>
<dbReference type="PROSITE" id="PS00933">
    <property type="entry name" value="FGGY_KINASES_1"/>
    <property type="match status" value="1"/>
</dbReference>
<comment type="similarity">
    <text evidence="2 10">Belongs to the FGGY kinase family.</text>
</comment>
<evidence type="ECO:0000256" key="5">
    <source>
        <dbReference type="ARBA" id="ARBA00022741"/>
    </source>
</evidence>
<evidence type="ECO:0000256" key="9">
    <source>
        <dbReference type="ARBA" id="ARBA00043149"/>
    </source>
</evidence>
<protein>
    <recommendedName>
        <fullName evidence="3">glycerol kinase</fullName>
        <ecNumber evidence="3">2.7.1.30</ecNumber>
    </recommendedName>
    <alternativeName>
        <fullName evidence="9">ATP:glycerol 3-phosphotransferase</fullName>
    </alternativeName>
</protein>
<keyword evidence="6 10" id="KW-0418">Kinase</keyword>
<dbReference type="EC" id="2.7.1.30" evidence="3"/>
<evidence type="ECO:0000256" key="3">
    <source>
        <dbReference type="ARBA" id="ARBA00012099"/>
    </source>
</evidence>
<dbReference type="GO" id="GO:0005739">
    <property type="term" value="C:mitochondrion"/>
    <property type="evidence" value="ECO:0007669"/>
    <property type="project" value="TreeGrafter"/>
</dbReference>
<dbReference type="SUPFAM" id="SSF53067">
    <property type="entry name" value="Actin-like ATPase domain"/>
    <property type="match status" value="2"/>
</dbReference>
<keyword evidence="5" id="KW-0547">Nucleotide-binding</keyword>
<keyword evidence="8" id="KW-0067">ATP-binding</keyword>
<dbReference type="InterPro" id="IPR018485">
    <property type="entry name" value="FGGY_C"/>
</dbReference>
<evidence type="ECO:0000259" key="12">
    <source>
        <dbReference type="Pfam" id="PF00370"/>
    </source>
</evidence>